<proteinExistence type="predicted"/>
<feature type="chain" id="PRO_5013268569" description="DUF6705 domain-containing protein" evidence="1">
    <location>
        <begin position="22"/>
        <end position="198"/>
    </location>
</feature>
<name>A0A1M5RBF6_9FLAO</name>
<protein>
    <recommendedName>
        <fullName evidence="2">DUF6705 domain-containing protein</fullName>
    </recommendedName>
</protein>
<dbReference type="RefSeq" id="WP_073022181.1">
    <property type="nucleotide sequence ID" value="NZ_FQWF01000039.1"/>
</dbReference>
<dbReference type="Proteomes" id="UP000184020">
    <property type="component" value="Unassembled WGS sequence"/>
</dbReference>
<feature type="domain" description="DUF6705" evidence="2">
    <location>
        <begin position="1"/>
        <end position="198"/>
    </location>
</feature>
<keyword evidence="4" id="KW-1185">Reference proteome</keyword>
<evidence type="ECO:0000313" key="3">
    <source>
        <dbReference type="EMBL" id="SHH23508.1"/>
    </source>
</evidence>
<feature type="signal peptide" evidence="1">
    <location>
        <begin position="1"/>
        <end position="21"/>
    </location>
</feature>
<evidence type="ECO:0000313" key="4">
    <source>
        <dbReference type="Proteomes" id="UP000184020"/>
    </source>
</evidence>
<keyword evidence="1" id="KW-0732">Signal</keyword>
<sequence length="198" mass="22426">MKTYIHYITFFLILTASQAQSPIYDISEPQDGPKGSYYKDINGLLDGYDGTYLYSNGNTSLKFVLKKKIKSYRYYYEDLLVGEFQFIKDGVEIGNTLDNITINYTDEYTNHRIKGSSIITGTQLGCPSCSPTEKRLRLSFVDNKSPNIAGVDMRKTTVNGVIALKVKIYWDGFITRREGDPVPPPASIHTGEYLMIKQ</sequence>
<gene>
    <name evidence="3" type="ORF">SAMN05444372_1391</name>
</gene>
<dbReference type="OrthoDB" id="1261237at2"/>
<reference evidence="4" key="1">
    <citation type="submission" date="2016-11" db="EMBL/GenBank/DDBJ databases">
        <authorList>
            <person name="Varghese N."/>
            <person name="Submissions S."/>
        </authorList>
    </citation>
    <scope>NUCLEOTIDE SEQUENCE [LARGE SCALE GENOMIC DNA]</scope>
    <source>
        <strain evidence="4">DSM 17659</strain>
    </source>
</reference>
<dbReference type="InterPro" id="IPR046551">
    <property type="entry name" value="DUF6705"/>
</dbReference>
<dbReference type="EMBL" id="FQWF01000039">
    <property type="protein sequence ID" value="SHH23508.1"/>
    <property type="molecule type" value="Genomic_DNA"/>
</dbReference>
<evidence type="ECO:0000256" key="1">
    <source>
        <dbReference type="SAM" id="SignalP"/>
    </source>
</evidence>
<evidence type="ECO:0000259" key="2">
    <source>
        <dbReference type="Pfam" id="PF20448"/>
    </source>
</evidence>
<accession>A0A1M5RBF6</accession>
<dbReference type="Pfam" id="PF20448">
    <property type="entry name" value="DUF6705"/>
    <property type="match status" value="1"/>
</dbReference>
<dbReference type="AlphaFoldDB" id="A0A1M5RBF6"/>
<organism evidence="3 4">
    <name type="scientific">Flavobacterium micromati</name>
    <dbReference type="NCBI Taxonomy" id="229205"/>
    <lineage>
        <taxon>Bacteria</taxon>
        <taxon>Pseudomonadati</taxon>
        <taxon>Bacteroidota</taxon>
        <taxon>Flavobacteriia</taxon>
        <taxon>Flavobacteriales</taxon>
        <taxon>Flavobacteriaceae</taxon>
        <taxon>Flavobacterium</taxon>
    </lineage>
</organism>